<dbReference type="PANTHER" id="PTHR43162">
    <property type="match status" value="1"/>
</dbReference>
<dbReference type="EMBL" id="UPHP01000003">
    <property type="protein sequence ID" value="VBA32586.1"/>
    <property type="molecule type" value="Genomic_DNA"/>
</dbReference>
<dbReference type="InterPro" id="IPR036291">
    <property type="entry name" value="NAD(P)-bd_dom_sf"/>
</dbReference>
<sequence length="122" mass="13360">MRGLYADFAEALIHEQDVAAVIAAALRDEQLNGRRILVTGPRSLTHGEMVTTIGGVIGKPLRYQELSMQEATERMVSQGVPRAFVTALMARYSREAGRRALVTGGGRADSRLPYDDVRRMGS</sequence>
<proteinExistence type="predicted"/>
<name>A0A498PMZ5_9MYCO</name>
<gene>
    <name evidence="1" type="ORF">LAUMK136_00286</name>
</gene>
<dbReference type="SUPFAM" id="SSF51735">
    <property type="entry name" value="NAD(P)-binding Rossmann-fold domains"/>
    <property type="match status" value="1"/>
</dbReference>
<dbReference type="RefSeq" id="WP_342211218.1">
    <property type="nucleotide sequence ID" value="NZ_UPHP01000003.1"/>
</dbReference>
<organism evidence="1 2">
    <name type="scientific">Mycobacterium attenuatum</name>
    <dbReference type="NCBI Taxonomy" id="2341086"/>
    <lineage>
        <taxon>Bacteria</taxon>
        <taxon>Bacillati</taxon>
        <taxon>Actinomycetota</taxon>
        <taxon>Actinomycetes</taxon>
        <taxon>Mycobacteriales</taxon>
        <taxon>Mycobacteriaceae</taxon>
        <taxon>Mycobacterium</taxon>
    </lineage>
</organism>
<dbReference type="Proteomes" id="UP000273307">
    <property type="component" value="Unassembled WGS sequence"/>
</dbReference>
<dbReference type="InterPro" id="IPR051604">
    <property type="entry name" value="Ergot_Alk_Oxidoreductase"/>
</dbReference>
<dbReference type="Gene3D" id="3.40.50.720">
    <property type="entry name" value="NAD(P)-binding Rossmann-like Domain"/>
    <property type="match status" value="1"/>
</dbReference>
<dbReference type="AlphaFoldDB" id="A0A498PMZ5"/>
<keyword evidence="2" id="KW-1185">Reference proteome</keyword>
<reference evidence="1 2" key="1">
    <citation type="submission" date="2018-09" db="EMBL/GenBank/DDBJ databases">
        <authorList>
            <person name="Tagini F."/>
        </authorList>
    </citation>
    <scope>NUCLEOTIDE SEQUENCE [LARGE SCALE GENOMIC DNA]</scope>
    <source>
        <strain evidence="1 2">MK136</strain>
    </source>
</reference>
<protein>
    <submittedName>
        <fullName evidence="1">Uncharacterized protein</fullName>
    </submittedName>
</protein>
<dbReference type="PANTHER" id="PTHR43162:SF1">
    <property type="entry name" value="PRESTALK A DIFFERENTIATION PROTEIN A"/>
    <property type="match status" value="1"/>
</dbReference>
<accession>A0A498PMZ5</accession>
<evidence type="ECO:0000313" key="1">
    <source>
        <dbReference type="EMBL" id="VBA32586.1"/>
    </source>
</evidence>
<evidence type="ECO:0000313" key="2">
    <source>
        <dbReference type="Proteomes" id="UP000273307"/>
    </source>
</evidence>